<feature type="domain" description="HNH nuclease" evidence="1">
    <location>
        <begin position="150"/>
        <end position="249"/>
    </location>
</feature>
<gene>
    <name evidence="2" type="ORF">ONZ51_g11757</name>
</gene>
<dbReference type="InterPro" id="IPR003615">
    <property type="entry name" value="HNH_nuc"/>
</dbReference>
<proteinExistence type="predicted"/>
<reference evidence="2" key="1">
    <citation type="submission" date="2022-11" db="EMBL/GenBank/DDBJ databases">
        <title>Genome Sequence of Cubamyces cubensis.</title>
        <authorList>
            <person name="Buettner E."/>
        </authorList>
    </citation>
    <scope>NUCLEOTIDE SEQUENCE</scope>
    <source>
        <strain evidence="2">MPL-01</strain>
    </source>
</reference>
<evidence type="ECO:0000313" key="2">
    <source>
        <dbReference type="EMBL" id="KAJ8457060.1"/>
    </source>
</evidence>
<organism evidence="2 3">
    <name type="scientific">Trametes cubensis</name>
    <dbReference type="NCBI Taxonomy" id="1111947"/>
    <lineage>
        <taxon>Eukaryota</taxon>
        <taxon>Fungi</taxon>
        <taxon>Dikarya</taxon>
        <taxon>Basidiomycota</taxon>
        <taxon>Agaricomycotina</taxon>
        <taxon>Agaricomycetes</taxon>
        <taxon>Polyporales</taxon>
        <taxon>Polyporaceae</taxon>
        <taxon>Trametes</taxon>
    </lineage>
</organism>
<dbReference type="Pfam" id="PF13391">
    <property type="entry name" value="HNH_2"/>
    <property type="match status" value="1"/>
</dbReference>
<protein>
    <recommendedName>
        <fullName evidence="1">HNH nuclease domain-containing protein</fullName>
    </recommendedName>
</protein>
<comment type="caution">
    <text evidence="2">The sequence shown here is derived from an EMBL/GenBank/DDBJ whole genome shotgun (WGS) entry which is preliminary data.</text>
</comment>
<name>A0AAD7X5J1_9APHY</name>
<keyword evidence="3" id="KW-1185">Reference proteome</keyword>
<accession>A0AAD7X5J1</accession>
<evidence type="ECO:0000259" key="1">
    <source>
        <dbReference type="Pfam" id="PF13391"/>
    </source>
</evidence>
<dbReference type="Proteomes" id="UP001215151">
    <property type="component" value="Unassembled WGS sequence"/>
</dbReference>
<evidence type="ECO:0000313" key="3">
    <source>
        <dbReference type="Proteomes" id="UP001215151"/>
    </source>
</evidence>
<sequence length="364" mass="40532">MPPLPSTDNPYVQSLPLAAKTAYIHHILPAEHDIGSANNDRKLMHIRVLGALLIHAPSKTASECVAQEIASATTDLSFGRHAVLDRLERLGKLYLDHFICLFKKAKGRTPSTSSPSSDHQLARVQHEPIETPRDHACARRYALIRDGFRCMLSGHIDWTVWKANTASFPPPAIITITYTNCCHIMPESTNSFASVNDPELKVEWASGVWTILDRFGYGDIRQELEGHAVHRLENVLTLRQDLCNLFDSLDLWLEPVLGKEHAYTVHTYPLSALEAVHLTEQVQFSIHDMDLPGYPRPDAAHLPLPNSRYLELHAACCKVAHTSGAAEYLDQMIRDVEETKVLAEDGGSADVLDFAIMSRLATPV</sequence>
<dbReference type="AlphaFoldDB" id="A0AAD7X5J1"/>
<dbReference type="EMBL" id="JAPEVG010000602">
    <property type="protein sequence ID" value="KAJ8457060.1"/>
    <property type="molecule type" value="Genomic_DNA"/>
</dbReference>